<dbReference type="AlphaFoldDB" id="V4C6W1"/>
<dbReference type="KEGG" id="lgi:LOTGIDRAFT_159415"/>
<dbReference type="Pfam" id="PF00001">
    <property type="entry name" value="7tm_1"/>
    <property type="match status" value="1"/>
</dbReference>
<sequence>MGVHGTIIKLEAHKIYRRPTGVIRLIETMLLLVQMLMVYYFSVDVTMNLTDPYNQLLNTTLEEYENVTDTSANQHYVGFWITRVIINGIFGIILELFGIIGNILSIVVLVHYKQKSSTPLLLMFLAVFDSIYLFSEMFLEQWTLLSKALLISPGYRTFIAPIYIVSFPISKIAFTGTTVMTLLITLERFIAVVHPLRASRLCNKSVAWKAICVVFLWAIFFNLPRCLSYTSDYQWKNETNTTKLAMVRTELGNSWFYNDVYHAWIIVIFEFILPFVVIAILNVQVLASVRKSRELATQQNKSSKKREGRLTAMVFTVTTLFFVCGLFYSTAQILVRRVDKYNEISAALNNYVAIADTLMILNCSINFILYCVVGRKFRSIFVSLFCRRHRKENCYTIKTTNHTKSTSYTDSDDRELHAFKKRAYE</sequence>
<feature type="domain" description="G-protein coupled receptors family 1 profile" evidence="6">
    <location>
        <begin position="101"/>
        <end position="370"/>
    </location>
</feature>
<dbReference type="GO" id="GO:0016020">
    <property type="term" value="C:membrane"/>
    <property type="evidence" value="ECO:0007669"/>
    <property type="project" value="UniProtKB-SubCell"/>
</dbReference>
<keyword evidence="4 5" id="KW-0472">Membrane</keyword>
<dbReference type="HOGENOM" id="CLU_009579_24_0_1"/>
<dbReference type="InterPro" id="IPR052954">
    <property type="entry name" value="GPCR-Ligand_Int"/>
</dbReference>
<dbReference type="PRINTS" id="PR00237">
    <property type="entry name" value="GPCRRHODOPSN"/>
</dbReference>
<dbReference type="RefSeq" id="XP_009051980.1">
    <property type="nucleotide sequence ID" value="XM_009053732.1"/>
</dbReference>
<dbReference type="OMA" id="VCELFPA"/>
<feature type="transmembrane region" description="Helical" evidence="5">
    <location>
        <begin position="159"/>
        <end position="186"/>
    </location>
</feature>
<dbReference type="SMART" id="SM01381">
    <property type="entry name" value="7TM_GPCR_Srsx"/>
    <property type="match status" value="1"/>
</dbReference>
<dbReference type="OrthoDB" id="10011262at2759"/>
<keyword evidence="2 5" id="KW-0812">Transmembrane</keyword>
<reference evidence="7 8" key="1">
    <citation type="journal article" date="2013" name="Nature">
        <title>Insights into bilaterian evolution from three spiralian genomes.</title>
        <authorList>
            <person name="Simakov O."/>
            <person name="Marletaz F."/>
            <person name="Cho S.J."/>
            <person name="Edsinger-Gonzales E."/>
            <person name="Havlak P."/>
            <person name="Hellsten U."/>
            <person name="Kuo D.H."/>
            <person name="Larsson T."/>
            <person name="Lv J."/>
            <person name="Arendt D."/>
            <person name="Savage R."/>
            <person name="Osoegawa K."/>
            <person name="de Jong P."/>
            <person name="Grimwood J."/>
            <person name="Chapman J.A."/>
            <person name="Shapiro H."/>
            <person name="Aerts A."/>
            <person name="Otillar R.P."/>
            <person name="Terry A.Y."/>
            <person name="Boore J.L."/>
            <person name="Grigoriev I.V."/>
            <person name="Lindberg D.R."/>
            <person name="Seaver E.C."/>
            <person name="Weisblat D.A."/>
            <person name="Putnam N.H."/>
            <person name="Rokhsar D.S."/>
        </authorList>
    </citation>
    <scope>NUCLEOTIDE SEQUENCE [LARGE SCALE GENOMIC DNA]</scope>
</reference>
<dbReference type="CTD" id="20238045"/>
<dbReference type="SUPFAM" id="SSF81321">
    <property type="entry name" value="Family A G protein-coupled receptor-like"/>
    <property type="match status" value="1"/>
</dbReference>
<feature type="transmembrane region" description="Helical" evidence="5">
    <location>
        <begin position="206"/>
        <end position="223"/>
    </location>
</feature>
<dbReference type="GO" id="GO:0004930">
    <property type="term" value="F:G protein-coupled receptor activity"/>
    <property type="evidence" value="ECO:0007669"/>
    <property type="project" value="InterPro"/>
</dbReference>
<accession>V4C6W1</accession>
<feature type="transmembrane region" description="Helical" evidence="5">
    <location>
        <begin position="84"/>
        <end position="108"/>
    </location>
</feature>
<comment type="subcellular location">
    <subcellularLocation>
        <location evidence="1">Membrane</location>
    </subcellularLocation>
</comment>
<dbReference type="CDD" id="cd14978">
    <property type="entry name" value="7tmA_FMRFamide_R-like"/>
    <property type="match status" value="1"/>
</dbReference>
<keyword evidence="8" id="KW-1185">Reference proteome</keyword>
<dbReference type="EMBL" id="KB201305">
    <property type="protein sequence ID" value="ESO97384.1"/>
    <property type="molecule type" value="Genomic_DNA"/>
</dbReference>
<dbReference type="InterPro" id="IPR017452">
    <property type="entry name" value="GPCR_Rhodpsn_7TM"/>
</dbReference>
<evidence type="ECO:0000256" key="2">
    <source>
        <dbReference type="ARBA" id="ARBA00022692"/>
    </source>
</evidence>
<organism evidence="7 8">
    <name type="scientific">Lottia gigantea</name>
    <name type="common">Giant owl limpet</name>
    <dbReference type="NCBI Taxonomy" id="225164"/>
    <lineage>
        <taxon>Eukaryota</taxon>
        <taxon>Metazoa</taxon>
        <taxon>Spiralia</taxon>
        <taxon>Lophotrochozoa</taxon>
        <taxon>Mollusca</taxon>
        <taxon>Gastropoda</taxon>
        <taxon>Patellogastropoda</taxon>
        <taxon>Lottioidea</taxon>
        <taxon>Lottiidae</taxon>
        <taxon>Lottia</taxon>
    </lineage>
</organism>
<dbReference type="Gene3D" id="1.20.1070.10">
    <property type="entry name" value="Rhodopsin 7-helix transmembrane proteins"/>
    <property type="match status" value="1"/>
</dbReference>
<dbReference type="PANTHER" id="PTHR46641:SF2">
    <property type="entry name" value="FMRFAMIDE RECEPTOR"/>
    <property type="match status" value="1"/>
</dbReference>
<feature type="transmembrane region" description="Helical" evidence="5">
    <location>
        <begin position="21"/>
        <end position="41"/>
    </location>
</feature>
<dbReference type="GeneID" id="20238045"/>
<evidence type="ECO:0000256" key="1">
    <source>
        <dbReference type="ARBA" id="ARBA00004370"/>
    </source>
</evidence>
<name>V4C6W1_LOTGI</name>
<dbReference type="PANTHER" id="PTHR46641">
    <property type="entry name" value="FMRFAMIDE RECEPTOR-RELATED"/>
    <property type="match status" value="1"/>
</dbReference>
<protein>
    <recommendedName>
        <fullName evidence="6">G-protein coupled receptors family 1 profile domain-containing protein</fullName>
    </recommendedName>
</protein>
<feature type="transmembrane region" description="Helical" evidence="5">
    <location>
        <begin position="351"/>
        <end position="373"/>
    </location>
</feature>
<proteinExistence type="predicted"/>
<dbReference type="PROSITE" id="PS50262">
    <property type="entry name" value="G_PROTEIN_RECEP_F1_2"/>
    <property type="match status" value="1"/>
</dbReference>
<evidence type="ECO:0000256" key="4">
    <source>
        <dbReference type="ARBA" id="ARBA00023136"/>
    </source>
</evidence>
<gene>
    <name evidence="7" type="ORF">LOTGIDRAFT_159415</name>
</gene>
<feature type="transmembrane region" description="Helical" evidence="5">
    <location>
        <begin position="310"/>
        <end position="331"/>
    </location>
</feature>
<feature type="transmembrane region" description="Helical" evidence="5">
    <location>
        <begin position="120"/>
        <end position="139"/>
    </location>
</feature>
<dbReference type="InterPro" id="IPR000276">
    <property type="entry name" value="GPCR_Rhodpsn"/>
</dbReference>
<dbReference type="Proteomes" id="UP000030746">
    <property type="component" value="Unassembled WGS sequence"/>
</dbReference>
<evidence type="ECO:0000313" key="7">
    <source>
        <dbReference type="EMBL" id="ESO97384.1"/>
    </source>
</evidence>
<keyword evidence="3 5" id="KW-1133">Transmembrane helix</keyword>
<evidence type="ECO:0000256" key="3">
    <source>
        <dbReference type="ARBA" id="ARBA00022989"/>
    </source>
</evidence>
<evidence type="ECO:0000313" key="8">
    <source>
        <dbReference type="Proteomes" id="UP000030746"/>
    </source>
</evidence>
<feature type="transmembrane region" description="Helical" evidence="5">
    <location>
        <begin position="261"/>
        <end position="289"/>
    </location>
</feature>
<evidence type="ECO:0000259" key="6">
    <source>
        <dbReference type="PROSITE" id="PS50262"/>
    </source>
</evidence>
<evidence type="ECO:0000256" key="5">
    <source>
        <dbReference type="SAM" id="Phobius"/>
    </source>
</evidence>